<dbReference type="AlphaFoldDB" id="A0A443S4H4"/>
<dbReference type="Proteomes" id="UP000288716">
    <property type="component" value="Unassembled WGS sequence"/>
</dbReference>
<comment type="caution">
    <text evidence="4">The sequence shown here is derived from an EMBL/GenBank/DDBJ whole genome shotgun (WGS) entry which is preliminary data.</text>
</comment>
<dbReference type="GO" id="GO:0005829">
    <property type="term" value="C:cytosol"/>
    <property type="evidence" value="ECO:0007669"/>
    <property type="project" value="TreeGrafter"/>
</dbReference>
<gene>
    <name evidence="4" type="ORF">B4U80_13559</name>
</gene>
<dbReference type="EMBL" id="NCKV01008837">
    <property type="protein sequence ID" value="RWS22430.1"/>
    <property type="molecule type" value="Genomic_DNA"/>
</dbReference>
<evidence type="ECO:0000313" key="4">
    <source>
        <dbReference type="EMBL" id="RWS22430.1"/>
    </source>
</evidence>
<proteinExistence type="inferred from homology"/>
<dbReference type="OrthoDB" id="29851at2759"/>
<dbReference type="Gene3D" id="3.30.420.40">
    <property type="match status" value="2"/>
</dbReference>
<accession>A0A443S4H4</accession>
<dbReference type="Gene3D" id="3.90.640.10">
    <property type="entry name" value="Actin, Chain A, domain 4"/>
    <property type="match status" value="1"/>
</dbReference>
<keyword evidence="4" id="KW-0346">Stress response</keyword>
<feature type="non-terminal residue" evidence="4">
    <location>
        <position position="1"/>
    </location>
</feature>
<dbReference type="GO" id="GO:0140662">
    <property type="term" value="F:ATP-dependent protein folding chaperone"/>
    <property type="evidence" value="ECO:0007669"/>
    <property type="project" value="InterPro"/>
</dbReference>
<evidence type="ECO:0000256" key="1">
    <source>
        <dbReference type="ARBA" id="ARBA00007381"/>
    </source>
</evidence>
<dbReference type="PRINTS" id="PR00301">
    <property type="entry name" value="HEATSHOCK70"/>
</dbReference>
<keyword evidence="2" id="KW-0547">Nucleotide-binding</keyword>
<dbReference type="PANTHER" id="PTHR45639">
    <property type="entry name" value="HSC70CB, ISOFORM G-RELATED"/>
    <property type="match status" value="1"/>
</dbReference>
<dbReference type="InterPro" id="IPR043129">
    <property type="entry name" value="ATPase_NBD"/>
</dbReference>
<dbReference type="PANTHER" id="PTHR45639:SF4">
    <property type="entry name" value="HSC70CB, ISOFORM G"/>
    <property type="match status" value="1"/>
</dbReference>
<evidence type="ECO:0000313" key="5">
    <source>
        <dbReference type="Proteomes" id="UP000288716"/>
    </source>
</evidence>
<organism evidence="4 5">
    <name type="scientific">Leptotrombidium deliense</name>
    <dbReference type="NCBI Taxonomy" id="299467"/>
    <lineage>
        <taxon>Eukaryota</taxon>
        <taxon>Metazoa</taxon>
        <taxon>Ecdysozoa</taxon>
        <taxon>Arthropoda</taxon>
        <taxon>Chelicerata</taxon>
        <taxon>Arachnida</taxon>
        <taxon>Acari</taxon>
        <taxon>Acariformes</taxon>
        <taxon>Trombidiformes</taxon>
        <taxon>Prostigmata</taxon>
        <taxon>Anystina</taxon>
        <taxon>Parasitengona</taxon>
        <taxon>Trombiculoidea</taxon>
        <taxon>Trombiculidae</taxon>
        <taxon>Leptotrombidium</taxon>
    </lineage>
</organism>
<evidence type="ECO:0000256" key="3">
    <source>
        <dbReference type="ARBA" id="ARBA00022840"/>
    </source>
</evidence>
<keyword evidence="5" id="KW-1185">Reference proteome</keyword>
<reference evidence="4 5" key="1">
    <citation type="journal article" date="2018" name="Gigascience">
        <title>Genomes of trombidid mites reveal novel predicted allergens and laterally-transferred genes associated with secondary metabolism.</title>
        <authorList>
            <person name="Dong X."/>
            <person name="Chaisiri K."/>
            <person name="Xia D."/>
            <person name="Armstrong S.D."/>
            <person name="Fang Y."/>
            <person name="Donnelly M.J."/>
            <person name="Kadowaki T."/>
            <person name="McGarry J.W."/>
            <person name="Darby A.C."/>
            <person name="Makepeace B.L."/>
        </authorList>
    </citation>
    <scope>NUCLEOTIDE SEQUENCE [LARGE SCALE GENOMIC DNA]</scope>
    <source>
        <strain evidence="4">UoL-UT</strain>
    </source>
</reference>
<evidence type="ECO:0000256" key="2">
    <source>
        <dbReference type="ARBA" id="ARBA00022741"/>
    </source>
</evidence>
<name>A0A443S4H4_9ACAR</name>
<dbReference type="GO" id="GO:0005634">
    <property type="term" value="C:nucleus"/>
    <property type="evidence" value="ECO:0007669"/>
    <property type="project" value="TreeGrafter"/>
</dbReference>
<dbReference type="VEuPathDB" id="VectorBase:LDEU009610"/>
<keyword evidence="3" id="KW-0067">ATP-binding</keyword>
<sequence>EASIIVNELRNGLNYSKTVKRDEFDKMCAELVLGRIMKIIQLSLQSINLNADEINDVILVGGTTELHQLQHYFKIMFHKSLVYKCTKEAIAIGCAIYSSITAEKYSEFRIQEISNFGYSYDDNIIIPKLSKLPKEAKGVLMSKKFHRQHFHQFELHEVLEERKRIIGEYTLIPKGQIYVEEPIFWVKIVLDENGLISVKYGESGSNSIEELFIKGRISVDDVKRLKRGMKQITKNLCKEIRVIQVRNQLRFNIDSLRQKLSKLPLNDTTNLVVRRLAKEALLLLESEHNDELFFKHVEKSYIYLLDYIFNQNMWFEMKQIV</sequence>
<dbReference type="Pfam" id="PF00012">
    <property type="entry name" value="HSP70"/>
    <property type="match status" value="1"/>
</dbReference>
<dbReference type="GO" id="GO:0005524">
    <property type="term" value="F:ATP binding"/>
    <property type="evidence" value="ECO:0007669"/>
    <property type="project" value="UniProtKB-KW"/>
</dbReference>
<comment type="similarity">
    <text evidence="1">Belongs to the heat shock protein 70 family.</text>
</comment>
<dbReference type="SUPFAM" id="SSF53067">
    <property type="entry name" value="Actin-like ATPase domain"/>
    <property type="match status" value="1"/>
</dbReference>
<dbReference type="STRING" id="299467.A0A443S4H4"/>
<dbReference type="InterPro" id="IPR013126">
    <property type="entry name" value="Hsp_70_fam"/>
</dbReference>
<protein>
    <submittedName>
        <fullName evidence="4">Heat shock protein 68-like protein</fullName>
    </submittedName>
</protein>